<evidence type="ECO:0000313" key="2">
    <source>
        <dbReference type="Proteomes" id="UP000799437"/>
    </source>
</evidence>
<evidence type="ECO:0000313" key="1">
    <source>
        <dbReference type="EMBL" id="KAF2761532.1"/>
    </source>
</evidence>
<sequence>MSNVVDRGRVNTYFDMSNVVRHESRWCDTVQASECVSIEIYKQPPSSERVNRVLIVRLVFSSGQSKRGLIRHFRLSCCRQAVSCHNEVVASGQSGELCLGLVTAIAERLLRQHIATLLAERARRLNYERSRMARGSGQMADVKKGLDVAGGVKEAPARADGLRRSEC</sequence>
<reference evidence="1" key="1">
    <citation type="journal article" date="2020" name="Stud. Mycol.">
        <title>101 Dothideomycetes genomes: a test case for predicting lifestyles and emergence of pathogens.</title>
        <authorList>
            <person name="Haridas S."/>
            <person name="Albert R."/>
            <person name="Binder M."/>
            <person name="Bloem J."/>
            <person name="Labutti K."/>
            <person name="Salamov A."/>
            <person name="Andreopoulos B."/>
            <person name="Baker S."/>
            <person name="Barry K."/>
            <person name="Bills G."/>
            <person name="Bluhm B."/>
            <person name="Cannon C."/>
            <person name="Castanera R."/>
            <person name="Culley D."/>
            <person name="Daum C."/>
            <person name="Ezra D."/>
            <person name="Gonzalez J."/>
            <person name="Henrissat B."/>
            <person name="Kuo A."/>
            <person name="Liang C."/>
            <person name="Lipzen A."/>
            <person name="Lutzoni F."/>
            <person name="Magnuson J."/>
            <person name="Mondo S."/>
            <person name="Nolan M."/>
            <person name="Ohm R."/>
            <person name="Pangilinan J."/>
            <person name="Park H.-J."/>
            <person name="Ramirez L."/>
            <person name="Alfaro M."/>
            <person name="Sun H."/>
            <person name="Tritt A."/>
            <person name="Yoshinaga Y."/>
            <person name="Zwiers L.-H."/>
            <person name="Turgeon B."/>
            <person name="Goodwin S."/>
            <person name="Spatafora J."/>
            <person name="Crous P."/>
            <person name="Grigoriev I."/>
        </authorList>
    </citation>
    <scope>NUCLEOTIDE SEQUENCE</scope>
    <source>
        <strain evidence="1">CBS 121739</strain>
    </source>
</reference>
<dbReference type="RefSeq" id="XP_033603983.1">
    <property type="nucleotide sequence ID" value="XM_033745165.1"/>
</dbReference>
<organism evidence="1 2">
    <name type="scientific">Pseudovirgaria hyperparasitica</name>
    <dbReference type="NCBI Taxonomy" id="470096"/>
    <lineage>
        <taxon>Eukaryota</taxon>
        <taxon>Fungi</taxon>
        <taxon>Dikarya</taxon>
        <taxon>Ascomycota</taxon>
        <taxon>Pezizomycotina</taxon>
        <taxon>Dothideomycetes</taxon>
        <taxon>Dothideomycetes incertae sedis</taxon>
        <taxon>Acrospermales</taxon>
        <taxon>Acrospermaceae</taxon>
        <taxon>Pseudovirgaria</taxon>
    </lineage>
</organism>
<accession>A0A6A6WFD4</accession>
<dbReference type="EMBL" id="ML996566">
    <property type="protein sequence ID" value="KAF2761532.1"/>
    <property type="molecule type" value="Genomic_DNA"/>
</dbReference>
<name>A0A6A6WFD4_9PEZI</name>
<dbReference type="Proteomes" id="UP000799437">
    <property type="component" value="Unassembled WGS sequence"/>
</dbReference>
<protein>
    <submittedName>
        <fullName evidence="1">Uncharacterized protein</fullName>
    </submittedName>
</protein>
<dbReference type="AlphaFoldDB" id="A0A6A6WFD4"/>
<proteinExistence type="predicted"/>
<keyword evidence="2" id="KW-1185">Reference proteome</keyword>
<dbReference type="GeneID" id="54486219"/>
<gene>
    <name evidence="1" type="ORF">EJ05DRAFT_482405</name>
</gene>